<dbReference type="InterPro" id="IPR036909">
    <property type="entry name" value="Cyt_c-like_dom_sf"/>
</dbReference>
<name>A0ABM8RG10_9BACT</name>
<evidence type="ECO:0000256" key="2">
    <source>
        <dbReference type="ARBA" id="ARBA00022723"/>
    </source>
</evidence>
<evidence type="ECO:0000256" key="4">
    <source>
        <dbReference type="PROSITE-ProRule" id="PRU00433"/>
    </source>
</evidence>
<evidence type="ECO:0000259" key="5">
    <source>
        <dbReference type="PROSITE" id="PS51007"/>
    </source>
</evidence>
<organism evidence="6 7">
    <name type="scientific">Nitrospira defluvii</name>
    <dbReference type="NCBI Taxonomy" id="330214"/>
    <lineage>
        <taxon>Bacteria</taxon>
        <taxon>Pseudomonadati</taxon>
        <taxon>Nitrospirota</taxon>
        <taxon>Nitrospiria</taxon>
        <taxon>Nitrospirales</taxon>
        <taxon>Nitrospiraceae</taxon>
        <taxon>Nitrospira</taxon>
    </lineage>
</organism>
<evidence type="ECO:0000256" key="3">
    <source>
        <dbReference type="ARBA" id="ARBA00023004"/>
    </source>
</evidence>
<dbReference type="Proteomes" id="UP000675880">
    <property type="component" value="Unassembled WGS sequence"/>
</dbReference>
<dbReference type="RefSeq" id="WP_213042362.1">
    <property type="nucleotide sequence ID" value="NZ_CAJNBJ010000016.1"/>
</dbReference>
<accession>A0ABM8RG10</accession>
<reference evidence="6 7" key="1">
    <citation type="submission" date="2021-02" db="EMBL/GenBank/DDBJ databases">
        <authorList>
            <person name="Han P."/>
        </authorList>
    </citation>
    <scope>NUCLEOTIDE SEQUENCE [LARGE SCALE GENOMIC DNA]</scope>
    <source>
        <strain evidence="6">Candidatus Nitrospira sp. ZN2</strain>
    </source>
</reference>
<keyword evidence="7" id="KW-1185">Reference proteome</keyword>
<dbReference type="SUPFAM" id="SSF46626">
    <property type="entry name" value="Cytochrome c"/>
    <property type="match status" value="1"/>
</dbReference>
<dbReference type="Gene3D" id="1.10.760.10">
    <property type="entry name" value="Cytochrome c-like domain"/>
    <property type="match status" value="1"/>
</dbReference>
<comment type="caution">
    <text evidence="6">The sequence shown here is derived from an EMBL/GenBank/DDBJ whole genome shotgun (WGS) entry which is preliminary data.</text>
</comment>
<keyword evidence="1 4" id="KW-0349">Heme</keyword>
<evidence type="ECO:0000313" key="6">
    <source>
        <dbReference type="EMBL" id="CAE6750825.1"/>
    </source>
</evidence>
<protein>
    <submittedName>
        <fullName evidence="6">Cytochrome c domain-containing protein</fullName>
    </submittedName>
</protein>
<keyword evidence="3 4" id="KW-0408">Iron</keyword>
<evidence type="ECO:0000313" key="7">
    <source>
        <dbReference type="Proteomes" id="UP000675880"/>
    </source>
</evidence>
<proteinExistence type="predicted"/>
<feature type="domain" description="Cytochrome c" evidence="5">
    <location>
        <begin position="61"/>
        <end position="165"/>
    </location>
</feature>
<sequence length="173" mass="18203">MLGPTSSPSVPPSNQKNKAVAALVAGFVLLVALAGIQNSPTSSLVPPVVPRIDPNMMPLVTGEESIQELFVRAGCTVCHQIPGIAGANGKVGPPLWLGKTGPSRLTDPQYRGQAQTVREYIVESIVSPGTYVVPGFPPDTMPTWYGRKLSAGALNKIASYLEQVMGESPPEAR</sequence>
<keyword evidence="2 4" id="KW-0479">Metal-binding</keyword>
<dbReference type="PROSITE" id="PS51007">
    <property type="entry name" value="CYTC"/>
    <property type="match status" value="1"/>
</dbReference>
<evidence type="ECO:0000256" key="1">
    <source>
        <dbReference type="ARBA" id="ARBA00022617"/>
    </source>
</evidence>
<gene>
    <name evidence="6" type="ORF">NSPZN2_30162</name>
</gene>
<dbReference type="EMBL" id="CAJNBJ010000016">
    <property type="protein sequence ID" value="CAE6750825.1"/>
    <property type="molecule type" value="Genomic_DNA"/>
</dbReference>
<dbReference type="InterPro" id="IPR009056">
    <property type="entry name" value="Cyt_c-like_dom"/>
</dbReference>